<dbReference type="Proteomes" id="UP000030750">
    <property type="component" value="Unassembled WGS sequence"/>
</dbReference>
<proteinExistence type="predicted"/>
<protein>
    <submittedName>
        <fullName evidence="1">Uncharacterized protein</fullName>
    </submittedName>
</protein>
<dbReference type="VEuPathDB" id="ToxoDB:EBH_0078000"/>
<gene>
    <name evidence="1" type="ORF">EBH_0078000</name>
</gene>
<organism evidence="1 2">
    <name type="scientific">Eimeria brunetti</name>
    <dbReference type="NCBI Taxonomy" id="51314"/>
    <lineage>
        <taxon>Eukaryota</taxon>
        <taxon>Sar</taxon>
        <taxon>Alveolata</taxon>
        <taxon>Apicomplexa</taxon>
        <taxon>Conoidasida</taxon>
        <taxon>Coccidia</taxon>
        <taxon>Eucoccidiorida</taxon>
        <taxon>Eimeriorina</taxon>
        <taxon>Eimeriidae</taxon>
        <taxon>Eimeria</taxon>
    </lineage>
</organism>
<reference evidence="1" key="2">
    <citation type="submission" date="2013-10" db="EMBL/GenBank/DDBJ databases">
        <authorList>
            <person name="Aslett M."/>
        </authorList>
    </citation>
    <scope>NUCLEOTIDE SEQUENCE [LARGE SCALE GENOMIC DNA]</scope>
    <source>
        <strain evidence="1">Houghton</strain>
    </source>
</reference>
<evidence type="ECO:0000313" key="2">
    <source>
        <dbReference type="Proteomes" id="UP000030750"/>
    </source>
</evidence>
<keyword evidence="2" id="KW-1185">Reference proteome</keyword>
<evidence type="ECO:0000313" key="1">
    <source>
        <dbReference type="EMBL" id="CDJ48264.1"/>
    </source>
</evidence>
<reference evidence="1" key="1">
    <citation type="submission" date="2013-10" db="EMBL/GenBank/DDBJ databases">
        <title>Genomic analysis of the causative agents of coccidiosis in chickens.</title>
        <authorList>
            <person name="Reid A.J."/>
            <person name="Blake D."/>
            <person name="Billington K."/>
            <person name="Browne H."/>
            <person name="Dunn M."/>
            <person name="Hung S."/>
            <person name="Kawahara F."/>
            <person name="Miranda-Saavedra D."/>
            <person name="Mourier T."/>
            <person name="Nagra H."/>
            <person name="Otto T.D."/>
            <person name="Rawlings N."/>
            <person name="Sanchez A."/>
            <person name="Sanders M."/>
            <person name="Subramaniam C."/>
            <person name="Tay Y."/>
            <person name="Dear P."/>
            <person name="Doerig C."/>
            <person name="Gruber A."/>
            <person name="Parkinson J."/>
            <person name="Shirley M."/>
            <person name="Wan K.L."/>
            <person name="Berriman M."/>
            <person name="Tomley F."/>
            <person name="Pain A."/>
        </authorList>
    </citation>
    <scope>NUCLEOTIDE SEQUENCE [LARGE SCALE GENOMIC DNA]</scope>
    <source>
        <strain evidence="1">Houghton</strain>
    </source>
</reference>
<sequence>MCSGRTCVALRIEEGRETDSARLMVVVYPGTHRCAYRPAGFDGFGGGGESRTGCVPNAAVWFLMESSELHDWSRSEREEEGGVGCGVLKHPACSDCQTAGNVLLLPT</sequence>
<accession>U6LI85</accession>
<dbReference type="AlphaFoldDB" id="U6LI85"/>
<name>U6LI85_9EIME</name>
<dbReference type="EMBL" id="HG711066">
    <property type="protein sequence ID" value="CDJ48264.1"/>
    <property type="molecule type" value="Genomic_DNA"/>
</dbReference>